<name>A0A2A8H912_9BACI</name>
<dbReference type="EMBL" id="NUBY01000185">
    <property type="protein sequence ID" value="PEP96510.1"/>
    <property type="molecule type" value="Genomic_DNA"/>
</dbReference>
<keyword evidence="1" id="KW-0378">Hydrolase</keyword>
<keyword evidence="1" id="KW-0255">Endonuclease</keyword>
<organism evidence="1 2">
    <name type="scientific">Bacillus toyonensis</name>
    <dbReference type="NCBI Taxonomy" id="155322"/>
    <lineage>
        <taxon>Bacteria</taxon>
        <taxon>Bacillati</taxon>
        <taxon>Bacillota</taxon>
        <taxon>Bacilli</taxon>
        <taxon>Bacillales</taxon>
        <taxon>Bacillaceae</taxon>
        <taxon>Bacillus</taxon>
        <taxon>Bacillus cereus group</taxon>
    </lineage>
</organism>
<dbReference type="Proteomes" id="UP000220841">
    <property type="component" value="Unassembled WGS sequence"/>
</dbReference>
<protein>
    <submittedName>
        <fullName evidence="1">Endonuclease</fullName>
    </submittedName>
</protein>
<dbReference type="AlphaFoldDB" id="A0A2A8H912"/>
<evidence type="ECO:0000313" key="2">
    <source>
        <dbReference type="Proteomes" id="UP000220841"/>
    </source>
</evidence>
<evidence type="ECO:0000313" key="1">
    <source>
        <dbReference type="EMBL" id="PEP96510.1"/>
    </source>
</evidence>
<dbReference type="GO" id="GO:0004519">
    <property type="term" value="F:endonuclease activity"/>
    <property type="evidence" value="ECO:0007669"/>
    <property type="project" value="UniProtKB-KW"/>
</dbReference>
<reference evidence="1 2" key="1">
    <citation type="submission" date="2017-09" db="EMBL/GenBank/DDBJ databases">
        <title>Large-scale bioinformatics analysis of Bacillus genomes uncovers conserved roles of natural products in bacterial physiology.</title>
        <authorList>
            <consortium name="Agbiome Team Llc"/>
            <person name="Bleich R.M."/>
            <person name="Grubbs K.J."/>
            <person name="Santa Maria K.C."/>
            <person name="Allen S.E."/>
            <person name="Farag S."/>
            <person name="Shank E.A."/>
            <person name="Bowers A."/>
        </authorList>
    </citation>
    <scope>NUCLEOTIDE SEQUENCE [LARGE SCALE GENOMIC DNA]</scope>
    <source>
        <strain evidence="1 2">AFS021349</strain>
    </source>
</reference>
<accession>A0A2A8H912</accession>
<proteinExistence type="predicted"/>
<gene>
    <name evidence="1" type="ORF">CN585_25420</name>
</gene>
<keyword evidence="1" id="KW-0540">Nuclease</keyword>
<comment type="caution">
    <text evidence="1">The sequence shown here is derived from an EMBL/GenBank/DDBJ whole genome shotgun (WGS) entry which is preliminary data.</text>
</comment>
<sequence length="74" mass="8768">MPQDFTEERFQWAVDSSVWTVRENRTAYVKGTNFVTITEEFLVSPNDEILQVNRRNLQFTHSNYNPVNAVFQLQ</sequence>